<proteinExistence type="predicted"/>
<reference evidence="1 2" key="1">
    <citation type="submission" date="2022-06" db="EMBL/GenBank/DDBJ databases">
        <title>Actinoplanes abujensis sp. nov., isolated from Nigerian arid soil.</title>
        <authorList>
            <person name="Ding P."/>
        </authorList>
    </citation>
    <scope>NUCLEOTIDE SEQUENCE [LARGE SCALE GENOMIC DNA]</scope>
    <source>
        <strain evidence="2">TRM88002</strain>
    </source>
</reference>
<evidence type="ECO:0000313" key="1">
    <source>
        <dbReference type="EMBL" id="MCM4076546.1"/>
    </source>
</evidence>
<gene>
    <name evidence="1" type="ORF">LXN57_03080</name>
</gene>
<evidence type="ECO:0000313" key="2">
    <source>
        <dbReference type="Proteomes" id="UP001523216"/>
    </source>
</evidence>
<dbReference type="Proteomes" id="UP001523216">
    <property type="component" value="Unassembled WGS sequence"/>
</dbReference>
<sequence length="72" mass="7700">MNPVFLEDDQLFGALDRGAPDLPLVVPSRGVVIAAAGVWGRYGSVVALRRDGQDSDALLSDVYLVERSLDGQ</sequence>
<organism evidence="1 2">
    <name type="scientific">Paractinoplanes hotanensis</name>
    <dbReference type="NCBI Taxonomy" id="2906497"/>
    <lineage>
        <taxon>Bacteria</taxon>
        <taxon>Bacillati</taxon>
        <taxon>Actinomycetota</taxon>
        <taxon>Actinomycetes</taxon>
        <taxon>Micromonosporales</taxon>
        <taxon>Micromonosporaceae</taxon>
        <taxon>Paractinoplanes</taxon>
    </lineage>
</organism>
<keyword evidence="2" id="KW-1185">Reference proteome</keyword>
<accession>A0ABT0XRY9</accession>
<dbReference type="EMBL" id="JAMQOL010000003">
    <property type="protein sequence ID" value="MCM4076546.1"/>
    <property type="molecule type" value="Genomic_DNA"/>
</dbReference>
<name>A0ABT0XRY9_9ACTN</name>
<dbReference type="RefSeq" id="WP_251796449.1">
    <property type="nucleotide sequence ID" value="NZ_JAMQOL010000003.1"/>
</dbReference>
<comment type="caution">
    <text evidence="1">The sequence shown here is derived from an EMBL/GenBank/DDBJ whole genome shotgun (WGS) entry which is preliminary data.</text>
</comment>
<protein>
    <submittedName>
        <fullName evidence="1">Uncharacterized protein</fullName>
    </submittedName>
</protein>